<dbReference type="RefSeq" id="WP_197667812.1">
    <property type="nucleotide sequence ID" value="NZ_JADUMB010000003.1"/>
</dbReference>
<dbReference type="InterPro" id="IPR000182">
    <property type="entry name" value="GNAT_dom"/>
</dbReference>
<gene>
    <name evidence="2" type="ORF">I5U16_11690</name>
</gene>
<dbReference type="Proteomes" id="UP000635335">
    <property type="component" value="Unassembled WGS sequence"/>
</dbReference>
<dbReference type="Pfam" id="PF13302">
    <property type="entry name" value="Acetyltransf_3"/>
    <property type="match status" value="1"/>
</dbReference>
<protein>
    <submittedName>
        <fullName evidence="2">GNAT family N-acetyltransferase</fullName>
    </submittedName>
</protein>
<evidence type="ECO:0000313" key="2">
    <source>
        <dbReference type="EMBL" id="MBH1920804.1"/>
    </source>
</evidence>
<proteinExistence type="predicted"/>
<dbReference type="Gene3D" id="3.40.630.30">
    <property type="match status" value="1"/>
</dbReference>
<dbReference type="PANTHER" id="PTHR43441:SF2">
    <property type="entry name" value="FAMILY ACETYLTRANSFERASE, PUTATIVE (AFU_ORTHOLOGUE AFUA_7G00850)-RELATED"/>
    <property type="match status" value="1"/>
</dbReference>
<organism evidence="2 3">
    <name type="scientific">Serratia surfactantfaciens</name>
    <dbReference type="NCBI Taxonomy" id="2741499"/>
    <lineage>
        <taxon>Bacteria</taxon>
        <taxon>Pseudomonadati</taxon>
        <taxon>Pseudomonadota</taxon>
        <taxon>Gammaproteobacteria</taxon>
        <taxon>Enterobacterales</taxon>
        <taxon>Yersiniaceae</taxon>
        <taxon>Serratia</taxon>
    </lineage>
</organism>
<evidence type="ECO:0000259" key="1">
    <source>
        <dbReference type="PROSITE" id="PS51186"/>
    </source>
</evidence>
<dbReference type="PROSITE" id="PS51186">
    <property type="entry name" value="GNAT"/>
    <property type="match status" value="1"/>
</dbReference>
<evidence type="ECO:0000313" key="3">
    <source>
        <dbReference type="Proteomes" id="UP000635335"/>
    </source>
</evidence>
<dbReference type="PANTHER" id="PTHR43441">
    <property type="entry name" value="RIBOSOMAL-PROTEIN-SERINE ACETYLTRANSFERASE"/>
    <property type="match status" value="1"/>
</dbReference>
<dbReference type="SUPFAM" id="SSF55729">
    <property type="entry name" value="Acyl-CoA N-acyltransferases (Nat)"/>
    <property type="match status" value="1"/>
</dbReference>
<keyword evidence="3" id="KW-1185">Reference proteome</keyword>
<dbReference type="InterPro" id="IPR051908">
    <property type="entry name" value="Ribosomal_N-acetyltransferase"/>
</dbReference>
<dbReference type="EMBL" id="JADUMB010000003">
    <property type="protein sequence ID" value="MBH1920804.1"/>
    <property type="molecule type" value="Genomic_DNA"/>
</dbReference>
<feature type="domain" description="N-acetyltransferase" evidence="1">
    <location>
        <begin position="33"/>
        <end position="191"/>
    </location>
</feature>
<accession>A0ABS0M1P6</accession>
<sequence length="239" mass="27527">MRRNPYGQPIGDALPHWQPAGMPGQTLLQGRFCRLEPLNIDRWGDELYRAYQTAEDDSDWTYLFWERPQTREDFQRYLQAQATSVDRNTMVVIEQENGRAVGTCAFLRVDPANGVAELGTINWSPLMKRSALGSEAIFLMLRHLFDDLGYRRCEWKCDNLNLPSRQAAERFGFRYEGTFRQAIVVKGRTRDTDWLSIIDGEWPPLRAAFTAWLSPGNIGDDGRQERRLQTFHLGDLPGA</sequence>
<dbReference type="InterPro" id="IPR016181">
    <property type="entry name" value="Acyl_CoA_acyltransferase"/>
</dbReference>
<reference evidence="2 3" key="1">
    <citation type="submission" date="2020-11" db="EMBL/GenBank/DDBJ databases">
        <title>Enhanced detection system for hospital associated transmission using whole genome sequencing surveillance.</title>
        <authorList>
            <person name="Harrison L.H."/>
            <person name="Van Tyne D."/>
            <person name="Marsh J.W."/>
            <person name="Griffith M.P."/>
            <person name="Snyder D.J."/>
            <person name="Cooper V.S."/>
            <person name="Mustapha M."/>
        </authorList>
    </citation>
    <scope>NUCLEOTIDE SEQUENCE [LARGE SCALE GENOMIC DNA]</scope>
    <source>
        <strain evidence="2 3">SER00227</strain>
    </source>
</reference>
<comment type="caution">
    <text evidence="2">The sequence shown here is derived from an EMBL/GenBank/DDBJ whole genome shotgun (WGS) entry which is preliminary data.</text>
</comment>
<name>A0ABS0M1P6_9GAMM</name>